<proteinExistence type="predicted"/>
<reference evidence="1" key="1">
    <citation type="journal article" date="2021" name="Nat. Commun.">
        <title>Genetic determinants of endophytism in the Arabidopsis root mycobiome.</title>
        <authorList>
            <person name="Mesny F."/>
            <person name="Miyauchi S."/>
            <person name="Thiergart T."/>
            <person name="Pickel B."/>
            <person name="Atanasova L."/>
            <person name="Karlsson M."/>
            <person name="Huettel B."/>
            <person name="Barry K.W."/>
            <person name="Haridas S."/>
            <person name="Chen C."/>
            <person name="Bauer D."/>
            <person name="Andreopoulos W."/>
            <person name="Pangilinan J."/>
            <person name="LaButti K."/>
            <person name="Riley R."/>
            <person name="Lipzen A."/>
            <person name="Clum A."/>
            <person name="Drula E."/>
            <person name="Henrissat B."/>
            <person name="Kohler A."/>
            <person name="Grigoriev I.V."/>
            <person name="Martin F.M."/>
            <person name="Hacquard S."/>
        </authorList>
    </citation>
    <scope>NUCLEOTIDE SEQUENCE</scope>
    <source>
        <strain evidence="1">MPI-CAGE-AT-0021</strain>
    </source>
</reference>
<dbReference type="AlphaFoldDB" id="A0A9P9J9B8"/>
<accession>A0A9P9J9B8</accession>
<dbReference type="OrthoDB" id="3440371at2759"/>
<protein>
    <submittedName>
        <fullName evidence="1">Uncharacterized protein</fullName>
    </submittedName>
</protein>
<organism evidence="1 2">
    <name type="scientific">Dactylonectria estremocensis</name>
    <dbReference type="NCBI Taxonomy" id="1079267"/>
    <lineage>
        <taxon>Eukaryota</taxon>
        <taxon>Fungi</taxon>
        <taxon>Dikarya</taxon>
        <taxon>Ascomycota</taxon>
        <taxon>Pezizomycotina</taxon>
        <taxon>Sordariomycetes</taxon>
        <taxon>Hypocreomycetidae</taxon>
        <taxon>Hypocreales</taxon>
        <taxon>Nectriaceae</taxon>
        <taxon>Dactylonectria</taxon>
    </lineage>
</organism>
<dbReference type="Proteomes" id="UP000717696">
    <property type="component" value="Unassembled WGS sequence"/>
</dbReference>
<gene>
    <name evidence="1" type="ORF">B0J13DRAFT_584406</name>
</gene>
<keyword evidence="2" id="KW-1185">Reference proteome</keyword>
<sequence>MKRPFESTQTNHLKAIEQSETTPWLQHTRWPDLFRNRPLDIITASAQQPGPPRSGGYLLGQWQGSALWSFAETETQLRIILQGLDLMFDRARATLNRTNAGRYSTYV</sequence>
<dbReference type="EMBL" id="JAGMUU010000008">
    <property type="protein sequence ID" value="KAH7147018.1"/>
    <property type="molecule type" value="Genomic_DNA"/>
</dbReference>
<comment type="caution">
    <text evidence="1">The sequence shown here is derived from an EMBL/GenBank/DDBJ whole genome shotgun (WGS) entry which is preliminary data.</text>
</comment>
<evidence type="ECO:0000313" key="1">
    <source>
        <dbReference type="EMBL" id="KAH7147018.1"/>
    </source>
</evidence>
<evidence type="ECO:0000313" key="2">
    <source>
        <dbReference type="Proteomes" id="UP000717696"/>
    </source>
</evidence>
<name>A0A9P9J9B8_9HYPO</name>